<dbReference type="InterPro" id="IPR029058">
    <property type="entry name" value="AB_hydrolase_fold"/>
</dbReference>
<comment type="caution">
    <text evidence="2">The sequence shown here is derived from an EMBL/GenBank/DDBJ whole genome shotgun (WGS) entry which is preliminary data.</text>
</comment>
<dbReference type="PANTHER" id="PTHR43194:SF2">
    <property type="entry name" value="PEROXISOMAL MEMBRANE PROTEIN LPX1"/>
    <property type="match status" value="1"/>
</dbReference>
<evidence type="ECO:0000313" key="3">
    <source>
        <dbReference type="Proteomes" id="UP000542811"/>
    </source>
</evidence>
<dbReference type="Pfam" id="PF12697">
    <property type="entry name" value="Abhydrolase_6"/>
    <property type="match status" value="1"/>
</dbReference>
<dbReference type="InterPro" id="IPR050228">
    <property type="entry name" value="Carboxylesterase_BioH"/>
</dbReference>
<gene>
    <name evidence="2" type="ORF">FHS25_006582</name>
</gene>
<accession>A0ABR6GJM9</accession>
<dbReference type="RefSeq" id="WP_077976339.1">
    <property type="nucleotide sequence ID" value="NZ_JACHXX010000014.1"/>
</dbReference>
<dbReference type="PANTHER" id="PTHR43194">
    <property type="entry name" value="HYDROLASE ALPHA/BETA FOLD FAMILY"/>
    <property type="match status" value="1"/>
</dbReference>
<dbReference type="Proteomes" id="UP000542811">
    <property type="component" value="Unassembled WGS sequence"/>
</dbReference>
<proteinExistence type="predicted"/>
<organism evidence="2 3">
    <name type="scientific">Rhizobium laguerreae</name>
    <dbReference type="NCBI Taxonomy" id="1076926"/>
    <lineage>
        <taxon>Bacteria</taxon>
        <taxon>Pseudomonadati</taxon>
        <taxon>Pseudomonadota</taxon>
        <taxon>Alphaproteobacteria</taxon>
        <taxon>Hyphomicrobiales</taxon>
        <taxon>Rhizobiaceae</taxon>
        <taxon>Rhizobium/Agrobacterium group</taxon>
        <taxon>Rhizobium</taxon>
    </lineage>
</organism>
<feature type="domain" description="AB hydrolase-1" evidence="1">
    <location>
        <begin position="63"/>
        <end position="256"/>
    </location>
</feature>
<protein>
    <submittedName>
        <fullName evidence="2">Pimeloyl-ACP methyl ester carboxylesterase</fullName>
    </submittedName>
</protein>
<dbReference type="PRINTS" id="PR00111">
    <property type="entry name" value="ABHYDROLASE"/>
</dbReference>
<dbReference type="EMBL" id="JACHXX010000014">
    <property type="protein sequence ID" value="MBB3166066.1"/>
    <property type="molecule type" value="Genomic_DNA"/>
</dbReference>
<evidence type="ECO:0000313" key="2">
    <source>
        <dbReference type="EMBL" id="MBB3166066.1"/>
    </source>
</evidence>
<evidence type="ECO:0000259" key="1">
    <source>
        <dbReference type="Pfam" id="PF12697"/>
    </source>
</evidence>
<reference evidence="2 3" key="1">
    <citation type="submission" date="2020-08" db="EMBL/GenBank/DDBJ databases">
        <title>Genomic Encyclopedia of Type Strains, Phase III (KMG-III): the genomes of soil and plant-associated and newly described type strains.</title>
        <authorList>
            <person name="Whitman W."/>
        </authorList>
    </citation>
    <scope>NUCLEOTIDE SEQUENCE [LARGE SCALE GENOMIC DNA]</scope>
    <source>
        <strain evidence="2 3">CECT 8280</strain>
    </source>
</reference>
<name>A0ABR6GJM9_9HYPH</name>
<dbReference type="Gene3D" id="3.40.50.1820">
    <property type="entry name" value="alpha/beta hydrolase"/>
    <property type="match status" value="1"/>
</dbReference>
<keyword evidence="3" id="KW-1185">Reference proteome</keyword>
<dbReference type="SUPFAM" id="SSF53474">
    <property type="entry name" value="alpha/beta-Hydrolases"/>
    <property type="match status" value="1"/>
</dbReference>
<dbReference type="InterPro" id="IPR000073">
    <property type="entry name" value="AB_hydrolase_1"/>
</dbReference>
<sequence length="264" mass="28985">MQAVQTGKFLDRIPFAKVGDGPDPILIINGGQGFMMRPETARLANDANRMARIMPDGQHFILLGYNPFPDELSVHCIADDVAAIIKTQLGGRCRLVGVSYGAVVASNVAARFPDRVAKLALVAGAPAFSSHGRLLIAQQADLARKGELVQLLAQFNSVFRRPWFNLLLSLRIRLTWAKIRAKLSSPDTICRYLNAMLDYDATGLSFDGIEMLVVGGSRDQFFGETIRSCKARYPHACVVILERETHMAPVERPSDVKAAITSFI</sequence>